<feature type="coiled-coil region" evidence="1">
    <location>
        <begin position="97"/>
        <end position="148"/>
    </location>
</feature>
<proteinExistence type="predicted"/>
<keyword evidence="1" id="KW-0175">Coiled coil</keyword>
<name>A0ABP9ABJ4_9SPHI</name>
<gene>
    <name evidence="3" type="ORF">GCM10023231_00420</name>
</gene>
<evidence type="ECO:0000313" key="4">
    <source>
        <dbReference type="Proteomes" id="UP001501411"/>
    </source>
</evidence>
<organism evidence="3 4">
    <name type="scientific">Olivibacter ginsenosidimutans</name>
    <dbReference type="NCBI Taxonomy" id="1176537"/>
    <lineage>
        <taxon>Bacteria</taxon>
        <taxon>Pseudomonadati</taxon>
        <taxon>Bacteroidota</taxon>
        <taxon>Sphingobacteriia</taxon>
        <taxon>Sphingobacteriales</taxon>
        <taxon>Sphingobacteriaceae</taxon>
        <taxon>Olivibacter</taxon>
    </lineage>
</organism>
<dbReference type="InterPro" id="IPR011971">
    <property type="entry name" value="CHP02284"/>
</dbReference>
<dbReference type="RefSeq" id="WP_345229653.1">
    <property type="nucleotide sequence ID" value="NZ_BAABIQ010000001.1"/>
</dbReference>
<dbReference type="Pfam" id="PF09537">
    <property type="entry name" value="DUF2383"/>
    <property type="match status" value="1"/>
</dbReference>
<keyword evidence="4" id="KW-1185">Reference proteome</keyword>
<dbReference type="NCBIfam" id="TIGR02284">
    <property type="entry name" value="PA2169 family four-helix-bundle protein"/>
    <property type="match status" value="1"/>
</dbReference>
<sequence>METSNVVSTLNDLIEINNDRVAGFEKAMADIKDENLDLKTLFQEFSSQSRKFSQELTSLASRYTDDVETGTSAAGNLHRAWIDIKSLFGGSDRKSILEEAERGEDAIKKAYNDALKEGTFPVEATSLITQQAAEIKRAHDKIKALRDSA</sequence>
<comment type="caution">
    <text evidence="3">The sequence shown here is derived from an EMBL/GenBank/DDBJ whole genome shotgun (WGS) entry which is preliminary data.</text>
</comment>
<dbReference type="InterPro" id="IPR016920">
    <property type="entry name" value="UCP029477"/>
</dbReference>
<evidence type="ECO:0000256" key="1">
    <source>
        <dbReference type="SAM" id="Coils"/>
    </source>
</evidence>
<dbReference type="InterPro" id="IPR012347">
    <property type="entry name" value="Ferritin-like"/>
</dbReference>
<dbReference type="InterPro" id="IPR019052">
    <property type="entry name" value="DUF2383"/>
</dbReference>
<feature type="domain" description="DUF2383" evidence="2">
    <location>
        <begin position="6"/>
        <end position="117"/>
    </location>
</feature>
<dbReference type="Proteomes" id="UP001501411">
    <property type="component" value="Unassembled WGS sequence"/>
</dbReference>
<evidence type="ECO:0000259" key="2">
    <source>
        <dbReference type="Pfam" id="PF09537"/>
    </source>
</evidence>
<dbReference type="PIRSF" id="PIRSF029477">
    <property type="entry name" value="UCP029477"/>
    <property type="match status" value="1"/>
</dbReference>
<protein>
    <submittedName>
        <fullName evidence="3">PA2169 family four-helix-bundle protein</fullName>
    </submittedName>
</protein>
<dbReference type="Gene3D" id="1.20.1260.10">
    <property type="match status" value="1"/>
</dbReference>
<evidence type="ECO:0000313" key="3">
    <source>
        <dbReference type="EMBL" id="GAA4777912.1"/>
    </source>
</evidence>
<dbReference type="EMBL" id="BAABIQ010000001">
    <property type="protein sequence ID" value="GAA4777912.1"/>
    <property type="molecule type" value="Genomic_DNA"/>
</dbReference>
<reference evidence="4" key="1">
    <citation type="journal article" date="2019" name="Int. J. Syst. Evol. Microbiol.">
        <title>The Global Catalogue of Microorganisms (GCM) 10K type strain sequencing project: providing services to taxonomists for standard genome sequencing and annotation.</title>
        <authorList>
            <consortium name="The Broad Institute Genomics Platform"/>
            <consortium name="The Broad Institute Genome Sequencing Center for Infectious Disease"/>
            <person name="Wu L."/>
            <person name="Ma J."/>
        </authorList>
    </citation>
    <scope>NUCLEOTIDE SEQUENCE [LARGE SCALE GENOMIC DNA]</scope>
    <source>
        <strain evidence="4">JCM 18200</strain>
    </source>
</reference>
<accession>A0ABP9ABJ4</accession>